<evidence type="ECO:0000313" key="4">
    <source>
        <dbReference type="EMBL" id="GAA4987920.1"/>
    </source>
</evidence>
<dbReference type="PANTHER" id="PTHR42995:SF5">
    <property type="entry name" value="ACETYL-COENZYME A CARBOXYLASE CARBOXYL TRANSFERASE SUBUNIT BETA, CHLOROPLASTIC"/>
    <property type="match status" value="1"/>
</dbReference>
<proteinExistence type="predicted"/>
<dbReference type="PROSITE" id="PS50989">
    <property type="entry name" value="COA_CT_CTER"/>
    <property type="match status" value="1"/>
</dbReference>
<dbReference type="InterPro" id="IPR011762">
    <property type="entry name" value="COA_CT_N"/>
</dbReference>
<accession>A0ABP9I4G8</accession>
<dbReference type="PROSITE" id="PS50980">
    <property type="entry name" value="COA_CT_NTER"/>
    <property type="match status" value="1"/>
</dbReference>
<dbReference type="PANTHER" id="PTHR42995">
    <property type="entry name" value="ACETYL-COENZYME A CARBOXYLASE CARBOXYL TRANSFERASE SUBUNIT BETA, CHLOROPLASTIC"/>
    <property type="match status" value="1"/>
</dbReference>
<dbReference type="InterPro" id="IPR011763">
    <property type="entry name" value="COA_CT_C"/>
</dbReference>
<evidence type="ECO:0000259" key="3">
    <source>
        <dbReference type="PROSITE" id="PS50989"/>
    </source>
</evidence>
<evidence type="ECO:0000313" key="5">
    <source>
        <dbReference type="Proteomes" id="UP001500466"/>
    </source>
</evidence>
<dbReference type="Gene3D" id="3.90.226.10">
    <property type="entry name" value="2-enoyl-CoA Hydratase, Chain A, domain 1"/>
    <property type="match status" value="2"/>
</dbReference>
<gene>
    <name evidence="4" type="ORF">GCM10023205_68520</name>
</gene>
<sequence>MPERLTAHALIAAIADPGSWTSWDVPHPVDTEDPAYREALTNARAATGIDGSVLTGEARVHSQRIVLLVSEFGFLGGSLGVHEAERIVTALDRATAEGLPVLACPASGGTRMQEGTPAFVRMADICAAVVRHRQAGLPYLVHLRHPTTGGAMASWGSLGQVTTAEPEALLGFLGPRVYRVLTGEPFPPGVQTAENLFAHGLVDALIPAAGLREHTARILRLVDPPACPSRDAARLVPHEAPPVDPWEAVERTRRARRPGLRQLLDEADDVLPLNGTGHGERDHAMFLGVLRFGAASCVVVGHDREAEAAAGPPGPAGLRTARRGMRLAEELGLPLLTVVDTAGAALSTAAEEGGLAREIAACLADLAALRTPTISLLLGRGTGGGALALLPADRVLAAQNAWLAPLPPEGASAIVHGDALHAAEMSRAQKVGAEHLLAAGTVDRIIPENADASDDPDTFMANLHEALETELATAQARGHEPRGRTRVFRADAAAHAAARG</sequence>
<evidence type="ECO:0000256" key="1">
    <source>
        <dbReference type="ARBA" id="ARBA00022679"/>
    </source>
</evidence>
<comment type="caution">
    <text evidence="4">The sequence shown here is derived from an EMBL/GenBank/DDBJ whole genome shotgun (WGS) entry which is preliminary data.</text>
</comment>
<reference evidence="5" key="1">
    <citation type="journal article" date="2019" name="Int. J. Syst. Evol. Microbiol.">
        <title>The Global Catalogue of Microorganisms (GCM) 10K type strain sequencing project: providing services to taxonomists for standard genome sequencing and annotation.</title>
        <authorList>
            <consortium name="The Broad Institute Genomics Platform"/>
            <consortium name="The Broad Institute Genome Sequencing Center for Infectious Disease"/>
            <person name="Wu L."/>
            <person name="Ma J."/>
        </authorList>
    </citation>
    <scope>NUCLEOTIDE SEQUENCE [LARGE SCALE GENOMIC DNA]</scope>
    <source>
        <strain evidence="5">JCM 17986</strain>
    </source>
</reference>
<dbReference type="Pfam" id="PF01039">
    <property type="entry name" value="Carboxyl_trans"/>
    <property type="match status" value="1"/>
</dbReference>
<dbReference type="InterPro" id="IPR000438">
    <property type="entry name" value="Acetyl_CoA_COase_Trfase_b_su"/>
</dbReference>
<evidence type="ECO:0000259" key="2">
    <source>
        <dbReference type="PROSITE" id="PS50980"/>
    </source>
</evidence>
<dbReference type="InterPro" id="IPR029045">
    <property type="entry name" value="ClpP/crotonase-like_dom_sf"/>
</dbReference>
<dbReference type="SUPFAM" id="SSF52096">
    <property type="entry name" value="ClpP/crotonase"/>
    <property type="match status" value="2"/>
</dbReference>
<dbReference type="EMBL" id="BAABHS010000034">
    <property type="protein sequence ID" value="GAA4987920.1"/>
    <property type="molecule type" value="Genomic_DNA"/>
</dbReference>
<organism evidence="4 5">
    <name type="scientific">Yinghuangia aomiensis</name>
    <dbReference type="NCBI Taxonomy" id="676205"/>
    <lineage>
        <taxon>Bacteria</taxon>
        <taxon>Bacillati</taxon>
        <taxon>Actinomycetota</taxon>
        <taxon>Actinomycetes</taxon>
        <taxon>Kitasatosporales</taxon>
        <taxon>Streptomycetaceae</taxon>
        <taxon>Yinghuangia</taxon>
    </lineage>
</organism>
<keyword evidence="1 4" id="KW-0808">Transferase</keyword>
<dbReference type="PRINTS" id="PR01070">
    <property type="entry name" value="ACCCTRFRASEB"/>
</dbReference>
<dbReference type="InterPro" id="IPR034733">
    <property type="entry name" value="AcCoA_carboxyl_beta"/>
</dbReference>
<dbReference type="GO" id="GO:0016740">
    <property type="term" value="F:transferase activity"/>
    <property type="evidence" value="ECO:0007669"/>
    <property type="project" value="UniProtKB-KW"/>
</dbReference>
<name>A0ABP9I4G8_9ACTN</name>
<feature type="domain" description="CoA carboxyltransferase C-terminal" evidence="3">
    <location>
        <begin position="227"/>
        <end position="473"/>
    </location>
</feature>
<dbReference type="RefSeq" id="WP_345679689.1">
    <property type="nucleotide sequence ID" value="NZ_BAABHS010000034.1"/>
</dbReference>
<dbReference type="Proteomes" id="UP001500466">
    <property type="component" value="Unassembled WGS sequence"/>
</dbReference>
<protein>
    <submittedName>
        <fullName evidence="4">Carboxyl transferase domain-containing protein</fullName>
    </submittedName>
</protein>
<keyword evidence="5" id="KW-1185">Reference proteome</keyword>
<feature type="domain" description="CoA carboxyltransferase N-terminal" evidence="2">
    <location>
        <begin position="1"/>
        <end position="237"/>
    </location>
</feature>